<evidence type="ECO:0000313" key="2">
    <source>
        <dbReference type="EMBL" id="MBS7456290.1"/>
    </source>
</evidence>
<protein>
    <submittedName>
        <fullName evidence="2">Uncharacterized protein</fullName>
    </submittedName>
</protein>
<evidence type="ECO:0000256" key="1">
    <source>
        <dbReference type="SAM" id="MobiDB-lite"/>
    </source>
</evidence>
<feature type="compositionally biased region" description="Basic and acidic residues" evidence="1">
    <location>
        <begin position="48"/>
        <end position="61"/>
    </location>
</feature>
<name>A0AAP2C9F9_9GAMM</name>
<dbReference type="EMBL" id="JAGQFT020000002">
    <property type="protein sequence ID" value="MBS7456290.1"/>
    <property type="molecule type" value="Genomic_DNA"/>
</dbReference>
<dbReference type="RefSeq" id="WP_213173451.1">
    <property type="nucleotide sequence ID" value="NZ_JAGQFT020000002.1"/>
</dbReference>
<dbReference type="Proteomes" id="UP000675747">
    <property type="component" value="Unassembled WGS sequence"/>
</dbReference>
<feature type="region of interest" description="Disordered" evidence="1">
    <location>
        <begin position="29"/>
        <end position="61"/>
    </location>
</feature>
<reference evidence="2 3" key="1">
    <citation type="journal article" date="2021" name="Microbiol. Resour. Announc.">
        <title>Draft Genome Sequence of Coralloluteibacterium stylophorae LMG 29479T.</title>
        <authorList>
            <person name="Karlyshev A.V."/>
            <person name="Kudryashova E.B."/>
            <person name="Ariskina E.V."/>
            <person name="Conroy A.P."/>
            <person name="Abidueva E.Y."/>
        </authorList>
    </citation>
    <scope>NUCLEOTIDE SEQUENCE [LARGE SCALE GENOMIC DNA]</scope>
    <source>
        <strain evidence="2 3">LMG 29479</strain>
    </source>
</reference>
<comment type="caution">
    <text evidence="2">The sequence shown here is derived from an EMBL/GenBank/DDBJ whole genome shotgun (WGS) entry which is preliminary data.</text>
</comment>
<organism evidence="2 3">
    <name type="scientific">Coralloluteibacterium stylophorae</name>
    <dbReference type="NCBI Taxonomy" id="1776034"/>
    <lineage>
        <taxon>Bacteria</taxon>
        <taxon>Pseudomonadati</taxon>
        <taxon>Pseudomonadota</taxon>
        <taxon>Gammaproteobacteria</taxon>
        <taxon>Lysobacterales</taxon>
        <taxon>Lysobacteraceae</taxon>
        <taxon>Coralloluteibacterium</taxon>
    </lineage>
</organism>
<keyword evidence="3" id="KW-1185">Reference proteome</keyword>
<accession>A0AAP2C9F9</accession>
<proteinExistence type="predicted"/>
<gene>
    <name evidence="2" type="ORF">KB893_003965</name>
</gene>
<evidence type="ECO:0000313" key="3">
    <source>
        <dbReference type="Proteomes" id="UP000675747"/>
    </source>
</evidence>
<sequence length="214" mass="22590">MTAASPSSAIARRIAGVCLACALAAGCSPEPQDAAAPIAAPPPPVRYDAARDEAPREPPDVGQLRERLRNATVDVPGDGAPDVRVRLDGGRADYRTDSEHGTVELIAVLGAVPTPDGADVFADVSVIRGGSGDFRYLMLFHDAGAGLRQTSSFLVGDRVVPNGIEAELTDDATYTLRLEYLDRGEGEAMAEPAHLPRELELEVAGHRILTRSAR</sequence>
<dbReference type="AlphaFoldDB" id="A0AAP2C9F9"/>